<feature type="chain" id="PRO_5008611724" description="Outer-membrane lipoprotein LolB" evidence="13">
    <location>
        <begin position="20"/>
        <end position="191"/>
    </location>
</feature>
<dbReference type="PROSITE" id="PS51257">
    <property type="entry name" value="PROKAR_LIPOPROTEIN"/>
    <property type="match status" value="1"/>
</dbReference>
<evidence type="ECO:0000256" key="5">
    <source>
        <dbReference type="ARBA" id="ARBA00022448"/>
    </source>
</evidence>
<keyword evidence="11" id="KW-0998">Cell outer membrane</keyword>
<keyword evidence="8" id="KW-0472">Membrane</keyword>
<comment type="caution">
    <text evidence="14">The sequence shown here is derived from an EMBL/GenBank/DDBJ whole genome shotgun (WGS) entry which is preliminary data.</text>
</comment>
<feature type="signal peptide" evidence="13">
    <location>
        <begin position="1"/>
        <end position="19"/>
    </location>
</feature>
<evidence type="ECO:0000256" key="10">
    <source>
        <dbReference type="ARBA" id="ARBA00023186"/>
    </source>
</evidence>
<dbReference type="Proteomes" id="UP000092671">
    <property type="component" value="Unassembled WGS sequence"/>
</dbReference>
<dbReference type="Gene3D" id="2.50.20.10">
    <property type="entry name" value="Lipoprotein localisation LolA/LolB/LppX"/>
    <property type="match status" value="1"/>
</dbReference>
<evidence type="ECO:0000256" key="9">
    <source>
        <dbReference type="ARBA" id="ARBA00023139"/>
    </source>
</evidence>
<name>A0A1B8PKF7_MORNO</name>
<keyword evidence="12 14" id="KW-0449">Lipoprotein</keyword>
<evidence type="ECO:0000313" key="15">
    <source>
        <dbReference type="Proteomes" id="UP000092671"/>
    </source>
</evidence>
<evidence type="ECO:0000256" key="4">
    <source>
        <dbReference type="ARBA" id="ARBA00016202"/>
    </source>
</evidence>
<dbReference type="OrthoDB" id="9797618at2"/>
<proteinExistence type="inferred from homology"/>
<dbReference type="RefSeq" id="WP_066892771.1">
    <property type="nucleotide sequence ID" value="NZ_LZDN01000007.1"/>
</dbReference>
<dbReference type="EMBL" id="LZDN01000007">
    <property type="protein sequence ID" value="OBX51083.1"/>
    <property type="molecule type" value="Genomic_DNA"/>
</dbReference>
<protein>
    <recommendedName>
        <fullName evidence="4">Outer-membrane lipoprotein LolB</fullName>
    </recommendedName>
</protein>
<comment type="similarity">
    <text evidence="2">Belongs to the LolB family.</text>
</comment>
<evidence type="ECO:0000256" key="2">
    <source>
        <dbReference type="ARBA" id="ARBA00009696"/>
    </source>
</evidence>
<evidence type="ECO:0000256" key="13">
    <source>
        <dbReference type="SAM" id="SignalP"/>
    </source>
</evidence>
<dbReference type="SUPFAM" id="SSF89392">
    <property type="entry name" value="Prokaryotic lipoproteins and lipoprotein localization factors"/>
    <property type="match status" value="1"/>
</dbReference>
<comment type="subunit">
    <text evidence="3">Monomer.</text>
</comment>
<sequence length="191" mass="21286">MKFIRPFIFALIVTGSLSACQTLTKSTPVISEQAYDDSLHFNITGKIGISTNTTNGKQAGSAFYHWGQQEERFAIDLTGAFGMGATQIRYDGQQATLTNDQGKLQADSPEALLQKATGWHAPISHLPYWIVGKTAQNDTDSQQDEQGRLIKSTNDNWMVNFEYIKNSPRPSRLVIHHTDGHRVVMTIVYPN</sequence>
<evidence type="ECO:0000256" key="3">
    <source>
        <dbReference type="ARBA" id="ARBA00011245"/>
    </source>
</evidence>
<keyword evidence="5" id="KW-0813">Transport</keyword>
<evidence type="ECO:0000256" key="6">
    <source>
        <dbReference type="ARBA" id="ARBA00022729"/>
    </source>
</evidence>
<keyword evidence="7" id="KW-0653">Protein transport</keyword>
<gene>
    <name evidence="14" type="ORF">A9Z60_07815</name>
</gene>
<evidence type="ECO:0000256" key="7">
    <source>
        <dbReference type="ARBA" id="ARBA00022927"/>
    </source>
</evidence>
<evidence type="ECO:0000256" key="12">
    <source>
        <dbReference type="ARBA" id="ARBA00023288"/>
    </source>
</evidence>
<comment type="subcellular location">
    <subcellularLocation>
        <location evidence="1">Cell outer membrane</location>
        <topology evidence="1">Lipid-anchor</topology>
    </subcellularLocation>
</comment>
<evidence type="ECO:0000313" key="14">
    <source>
        <dbReference type="EMBL" id="OBX51083.1"/>
    </source>
</evidence>
<keyword evidence="6 13" id="KW-0732">Signal</keyword>
<accession>A0A1B8PKF7</accession>
<keyword evidence="10" id="KW-0143">Chaperone</keyword>
<dbReference type="NCBIfam" id="TIGR00548">
    <property type="entry name" value="lolB"/>
    <property type="match status" value="1"/>
</dbReference>
<evidence type="ECO:0000256" key="8">
    <source>
        <dbReference type="ARBA" id="ARBA00023136"/>
    </source>
</evidence>
<organism evidence="14 15">
    <name type="scientific">Moraxella nonliquefaciens</name>
    <dbReference type="NCBI Taxonomy" id="478"/>
    <lineage>
        <taxon>Bacteria</taxon>
        <taxon>Pseudomonadati</taxon>
        <taxon>Pseudomonadota</taxon>
        <taxon>Gammaproteobacteria</taxon>
        <taxon>Moraxellales</taxon>
        <taxon>Moraxellaceae</taxon>
        <taxon>Moraxella</taxon>
    </lineage>
</organism>
<dbReference type="CDD" id="cd16326">
    <property type="entry name" value="LolB"/>
    <property type="match status" value="1"/>
</dbReference>
<dbReference type="InterPro" id="IPR029046">
    <property type="entry name" value="LolA/LolB/LppX"/>
</dbReference>
<dbReference type="InterPro" id="IPR004565">
    <property type="entry name" value="OM_lipoprot_LolB"/>
</dbReference>
<dbReference type="AlphaFoldDB" id="A0A1B8PKF7"/>
<evidence type="ECO:0000256" key="1">
    <source>
        <dbReference type="ARBA" id="ARBA00004459"/>
    </source>
</evidence>
<dbReference type="GO" id="GO:0009279">
    <property type="term" value="C:cell outer membrane"/>
    <property type="evidence" value="ECO:0007669"/>
    <property type="project" value="UniProtKB-SubCell"/>
</dbReference>
<keyword evidence="9" id="KW-0564">Palmitate</keyword>
<reference evidence="14 15" key="1">
    <citation type="submission" date="2016-06" db="EMBL/GenBank/DDBJ databases">
        <title>Draft genome of Moraxella nonliquefaciens CCUG 60284.</title>
        <authorList>
            <person name="Salva-Serra F."/>
            <person name="Engstrom-Jakobsson H."/>
            <person name="Thorell K."/>
            <person name="Gonzales-Siles L."/>
            <person name="Karlsson R."/>
            <person name="Boulund F."/>
            <person name="Engstrand L."/>
            <person name="Kristiansson E."/>
            <person name="Moore E."/>
        </authorList>
    </citation>
    <scope>NUCLEOTIDE SEQUENCE [LARGE SCALE GENOMIC DNA]</scope>
    <source>
        <strain evidence="14 15">CCUG 60284</strain>
    </source>
</reference>
<dbReference type="Pfam" id="PF03550">
    <property type="entry name" value="LolB"/>
    <property type="match status" value="1"/>
</dbReference>
<dbReference type="GO" id="GO:0015031">
    <property type="term" value="P:protein transport"/>
    <property type="evidence" value="ECO:0007669"/>
    <property type="project" value="UniProtKB-KW"/>
</dbReference>
<evidence type="ECO:0000256" key="11">
    <source>
        <dbReference type="ARBA" id="ARBA00023237"/>
    </source>
</evidence>